<dbReference type="GO" id="GO:0008716">
    <property type="term" value="F:D-alanine-D-alanine ligase activity"/>
    <property type="evidence" value="ECO:0007669"/>
    <property type="project" value="UniProtKB-EC"/>
</dbReference>
<dbReference type="SUPFAM" id="SSF52440">
    <property type="entry name" value="PreATP-grasp domain"/>
    <property type="match status" value="1"/>
</dbReference>
<dbReference type="GO" id="GO:0071555">
    <property type="term" value="P:cell wall organization"/>
    <property type="evidence" value="ECO:0007669"/>
    <property type="project" value="UniProtKB-KW"/>
</dbReference>
<accession>A0A644XZP8</accession>
<organism evidence="11">
    <name type="scientific">bioreactor metagenome</name>
    <dbReference type="NCBI Taxonomy" id="1076179"/>
    <lineage>
        <taxon>unclassified sequences</taxon>
        <taxon>metagenomes</taxon>
        <taxon>ecological metagenomes</taxon>
    </lineage>
</organism>
<evidence type="ECO:0000256" key="9">
    <source>
        <dbReference type="ARBA" id="ARBA00023316"/>
    </source>
</evidence>
<dbReference type="Gene3D" id="3.40.50.20">
    <property type="match status" value="1"/>
</dbReference>
<evidence type="ECO:0000256" key="7">
    <source>
        <dbReference type="ARBA" id="ARBA00022960"/>
    </source>
</evidence>
<keyword evidence="9" id="KW-0961">Cell wall biogenesis/degradation</keyword>
<dbReference type="GO" id="GO:0008360">
    <property type="term" value="P:regulation of cell shape"/>
    <property type="evidence" value="ECO:0007669"/>
    <property type="project" value="UniProtKB-KW"/>
</dbReference>
<evidence type="ECO:0000256" key="3">
    <source>
        <dbReference type="ARBA" id="ARBA00022490"/>
    </source>
</evidence>
<dbReference type="InterPro" id="IPR013815">
    <property type="entry name" value="ATP_grasp_subdomain_1"/>
</dbReference>
<keyword evidence="4 11" id="KW-0436">Ligase</keyword>
<dbReference type="SMART" id="SM01209">
    <property type="entry name" value="GARS_A"/>
    <property type="match status" value="1"/>
</dbReference>
<dbReference type="PANTHER" id="PTHR23132">
    <property type="entry name" value="D-ALANINE--D-ALANINE LIGASE"/>
    <property type="match status" value="1"/>
</dbReference>
<keyword evidence="6" id="KW-0067">ATP-binding</keyword>
<comment type="subcellular location">
    <subcellularLocation>
        <location evidence="1">Cytoplasm</location>
    </subcellularLocation>
</comment>
<dbReference type="PANTHER" id="PTHR23132:SF23">
    <property type="entry name" value="D-ALANINE--D-ALANINE LIGASE B"/>
    <property type="match status" value="1"/>
</dbReference>
<comment type="similarity">
    <text evidence="2">Belongs to the D-alanine--D-alanine ligase family.</text>
</comment>
<dbReference type="Pfam" id="PF07478">
    <property type="entry name" value="Dala_Dala_lig_C"/>
    <property type="match status" value="1"/>
</dbReference>
<dbReference type="EMBL" id="VSSQ01003185">
    <property type="protein sequence ID" value="MPM19474.1"/>
    <property type="molecule type" value="Genomic_DNA"/>
</dbReference>
<keyword evidence="5" id="KW-0547">Nucleotide-binding</keyword>
<evidence type="ECO:0000256" key="1">
    <source>
        <dbReference type="ARBA" id="ARBA00004496"/>
    </source>
</evidence>
<dbReference type="SUPFAM" id="SSF56059">
    <property type="entry name" value="Glutathione synthetase ATP-binding domain-like"/>
    <property type="match status" value="1"/>
</dbReference>
<dbReference type="PROSITE" id="PS50975">
    <property type="entry name" value="ATP_GRASP"/>
    <property type="match status" value="1"/>
</dbReference>
<evidence type="ECO:0000259" key="10">
    <source>
        <dbReference type="PROSITE" id="PS50975"/>
    </source>
</evidence>
<comment type="caution">
    <text evidence="11">The sequence shown here is derived from an EMBL/GenBank/DDBJ whole genome shotgun (WGS) entry which is preliminary data.</text>
</comment>
<evidence type="ECO:0000256" key="4">
    <source>
        <dbReference type="ARBA" id="ARBA00022598"/>
    </source>
</evidence>
<feature type="domain" description="ATP-grasp" evidence="10">
    <location>
        <begin position="124"/>
        <end position="333"/>
    </location>
</feature>
<dbReference type="GO" id="GO:0046872">
    <property type="term" value="F:metal ion binding"/>
    <property type="evidence" value="ECO:0007669"/>
    <property type="project" value="InterPro"/>
</dbReference>
<evidence type="ECO:0000256" key="6">
    <source>
        <dbReference type="ARBA" id="ARBA00022840"/>
    </source>
</evidence>
<dbReference type="GO" id="GO:0005737">
    <property type="term" value="C:cytoplasm"/>
    <property type="evidence" value="ECO:0007669"/>
    <property type="project" value="UniProtKB-SubCell"/>
</dbReference>
<evidence type="ECO:0000256" key="8">
    <source>
        <dbReference type="ARBA" id="ARBA00022984"/>
    </source>
</evidence>
<reference evidence="11" key="1">
    <citation type="submission" date="2019-08" db="EMBL/GenBank/DDBJ databases">
        <authorList>
            <person name="Kucharzyk K."/>
            <person name="Murdoch R.W."/>
            <person name="Higgins S."/>
            <person name="Loffler F."/>
        </authorList>
    </citation>
    <scope>NUCLEOTIDE SEQUENCE</scope>
</reference>
<dbReference type="GO" id="GO:0005524">
    <property type="term" value="F:ATP binding"/>
    <property type="evidence" value="ECO:0007669"/>
    <property type="project" value="UniProtKB-KW"/>
</dbReference>
<keyword evidence="3" id="KW-0963">Cytoplasm</keyword>
<protein>
    <submittedName>
        <fullName evidence="11">D-alanine--D-alanine ligase</fullName>
        <ecNumber evidence="11">6.3.2.4</ecNumber>
    </submittedName>
</protein>
<proteinExistence type="inferred from homology"/>
<dbReference type="GO" id="GO:0009252">
    <property type="term" value="P:peptidoglycan biosynthetic process"/>
    <property type="evidence" value="ECO:0007669"/>
    <property type="project" value="UniProtKB-KW"/>
</dbReference>
<evidence type="ECO:0000313" key="11">
    <source>
        <dbReference type="EMBL" id="MPM19474.1"/>
    </source>
</evidence>
<dbReference type="PROSITE" id="PS00844">
    <property type="entry name" value="DALA_DALA_LIGASE_2"/>
    <property type="match status" value="1"/>
</dbReference>
<dbReference type="EC" id="6.3.2.4" evidence="11"/>
<dbReference type="InterPro" id="IPR016185">
    <property type="entry name" value="PreATP-grasp_dom_sf"/>
</dbReference>
<name>A0A644XZP8_9ZZZZ</name>
<gene>
    <name evidence="11" type="primary">ddl_20</name>
    <name evidence="11" type="ORF">SDC9_65898</name>
</gene>
<dbReference type="InterPro" id="IPR000291">
    <property type="entry name" value="D-Ala_lig_Van_CS"/>
</dbReference>
<dbReference type="InterPro" id="IPR011761">
    <property type="entry name" value="ATP-grasp"/>
</dbReference>
<dbReference type="AlphaFoldDB" id="A0A644XZP8"/>
<evidence type="ECO:0000256" key="2">
    <source>
        <dbReference type="ARBA" id="ARBA00010871"/>
    </source>
</evidence>
<sequence length="352" mass="38947">MENQSDDVPLGPVKVGVVFNLKRAESSPSSAPDAQAEYDNIETVQAIEKAIQNRGIATVLMEADEHLLSKLTSQRPDIVFNIAEGRGGRAREAQVPALLNLLDIPFTGSDETTLCLALDKALTKRLLSTYKVPTPRYRVFSPGDAVNASSLRFPVIVKPNAEGSSKGIADVCIAKNARELKTLVQNNLALYGGSVLVEEFVSGREFTVGLLGNGESVKVFPPMEVIYHHSPIEGYNVYNYTVKQHYQDYVEYKCPAEIPKEMEAEMIRLSKKIFSALNCRDFARVDFRADETGKLYFIEINPLPGLAPHYSDYPMLAEFCGVEHEELVYGILAAGAERNGVKLNQKTSEEKR</sequence>
<dbReference type="InterPro" id="IPR011095">
    <property type="entry name" value="Dala_Dala_lig_C"/>
</dbReference>
<keyword evidence="7" id="KW-0133">Cell shape</keyword>
<evidence type="ECO:0000256" key="5">
    <source>
        <dbReference type="ARBA" id="ARBA00022741"/>
    </source>
</evidence>
<dbReference type="Gene3D" id="3.30.470.20">
    <property type="entry name" value="ATP-grasp fold, B domain"/>
    <property type="match status" value="1"/>
</dbReference>
<keyword evidence="8" id="KW-0573">Peptidoglycan synthesis</keyword>
<dbReference type="Gene3D" id="3.30.1490.20">
    <property type="entry name" value="ATP-grasp fold, A domain"/>
    <property type="match status" value="1"/>
</dbReference>